<gene>
    <name evidence="1" type="ORF">Plec18167_005017</name>
</gene>
<dbReference type="Proteomes" id="UP001583193">
    <property type="component" value="Unassembled WGS sequence"/>
</dbReference>
<proteinExistence type="predicted"/>
<dbReference type="EMBL" id="JAVDPF010000015">
    <property type="protein sequence ID" value="KAL1876610.1"/>
    <property type="molecule type" value="Genomic_DNA"/>
</dbReference>
<evidence type="ECO:0000313" key="1">
    <source>
        <dbReference type="EMBL" id="KAL1876610.1"/>
    </source>
</evidence>
<reference evidence="1 2" key="1">
    <citation type="journal article" date="2024" name="IMA Fungus">
        <title>IMA Genome - F19 : A genome assembly and annotation guide to empower mycologists, including annotated draft genome sequences of Ceratocystis pirilliformis, Diaporthe australafricana, Fusarium ophioides, Paecilomyces lecythidis, and Sporothrix stenoceras.</title>
        <authorList>
            <person name="Aylward J."/>
            <person name="Wilson A.M."/>
            <person name="Visagie C.M."/>
            <person name="Spraker J."/>
            <person name="Barnes I."/>
            <person name="Buitendag C."/>
            <person name="Ceriani C."/>
            <person name="Del Mar Angel L."/>
            <person name="du Plessis D."/>
            <person name="Fuchs T."/>
            <person name="Gasser K."/>
            <person name="Kramer D."/>
            <person name="Li W."/>
            <person name="Munsamy K."/>
            <person name="Piso A."/>
            <person name="Price J.L."/>
            <person name="Sonnekus B."/>
            <person name="Thomas C."/>
            <person name="van der Nest A."/>
            <person name="van Dijk A."/>
            <person name="van Heerden A."/>
            <person name="van Vuuren N."/>
            <person name="Yilmaz N."/>
            <person name="Duong T.A."/>
            <person name="van der Merwe N.A."/>
            <person name="Wingfield M.J."/>
            <person name="Wingfield B.D."/>
        </authorList>
    </citation>
    <scope>NUCLEOTIDE SEQUENCE [LARGE SCALE GENOMIC DNA]</scope>
    <source>
        <strain evidence="1 2">CMW 18167</strain>
    </source>
</reference>
<accession>A0ABR3XKV5</accession>
<sequence>MNPFDRLPVEIINVIIGYTADWFALNSLLEVSPKVAGIFDLSDQEAIRLTESILANNSITTFRLHRLYRMSARLRDPSFTCASLAEFISQDHTGPLYEASVSRTTLRDMVKIASTLQQWACACLTTFLDRTRAVTFKRWAKDPGRQGIRGTCIYQPRDVGPPSWVEEYRIYRALWNLQLYADILRTGRRMNWETDGALKNFALWGDVPEDFILEQEARSVAECIQDILLNGSQKATSAPGNHFAILEPVALVLNDSFPTYLHSLTWTPPEQPDIPASDDVWKRGFGAVTYNPLDLFWGALRDRNTYRMKPFQEVAITDFRAFRALGMALWDLWRLYSLGLWSIRGRGDGAVMTPDGHEVPQGADPAMAGGESEYRWSVLIQLQKEKEKRLAAK</sequence>
<name>A0ABR3XKV5_9EURO</name>
<organism evidence="1 2">
    <name type="scientific">Paecilomyces lecythidis</name>
    <dbReference type="NCBI Taxonomy" id="3004212"/>
    <lineage>
        <taxon>Eukaryota</taxon>
        <taxon>Fungi</taxon>
        <taxon>Dikarya</taxon>
        <taxon>Ascomycota</taxon>
        <taxon>Pezizomycotina</taxon>
        <taxon>Eurotiomycetes</taxon>
        <taxon>Eurotiomycetidae</taxon>
        <taxon>Eurotiales</taxon>
        <taxon>Thermoascaceae</taxon>
        <taxon>Paecilomyces</taxon>
    </lineage>
</organism>
<keyword evidence="2" id="KW-1185">Reference proteome</keyword>
<evidence type="ECO:0000313" key="2">
    <source>
        <dbReference type="Proteomes" id="UP001583193"/>
    </source>
</evidence>
<comment type="caution">
    <text evidence="1">The sequence shown here is derived from an EMBL/GenBank/DDBJ whole genome shotgun (WGS) entry which is preliminary data.</text>
</comment>
<protein>
    <submittedName>
        <fullName evidence="1">Uncharacterized protein</fullName>
    </submittedName>
</protein>